<dbReference type="PANTHER" id="PTHR43201">
    <property type="entry name" value="ACYL-COA SYNTHETASE"/>
    <property type="match status" value="1"/>
</dbReference>
<feature type="domain" description="AMP-dependent synthetase/ligase" evidence="2">
    <location>
        <begin position="103"/>
        <end position="292"/>
    </location>
</feature>
<dbReference type="InterPro" id="IPR042099">
    <property type="entry name" value="ANL_N_sf"/>
</dbReference>
<dbReference type="EMBL" id="JBEPSH010000001">
    <property type="protein sequence ID" value="MET4574939.1"/>
    <property type="molecule type" value="Genomic_DNA"/>
</dbReference>
<gene>
    <name evidence="3" type="ORF">ABIE13_000036</name>
</gene>
<dbReference type="RefSeq" id="WP_354440112.1">
    <property type="nucleotide sequence ID" value="NZ_JBEPSH010000001.1"/>
</dbReference>
<dbReference type="InterPro" id="IPR045851">
    <property type="entry name" value="AMP-bd_C_sf"/>
</dbReference>
<dbReference type="GO" id="GO:0016874">
    <property type="term" value="F:ligase activity"/>
    <property type="evidence" value="ECO:0007669"/>
    <property type="project" value="UniProtKB-KW"/>
</dbReference>
<comment type="caution">
    <text evidence="3">The sequence shown here is derived from an EMBL/GenBank/DDBJ whole genome shotgun (WGS) entry which is preliminary data.</text>
</comment>
<dbReference type="SUPFAM" id="SSF56801">
    <property type="entry name" value="Acetyl-CoA synthetase-like"/>
    <property type="match status" value="1"/>
</dbReference>
<dbReference type="Proteomes" id="UP001549320">
    <property type="component" value="Unassembled WGS sequence"/>
</dbReference>
<dbReference type="Pfam" id="PF00501">
    <property type="entry name" value="AMP-binding"/>
    <property type="match status" value="1"/>
</dbReference>
<evidence type="ECO:0000313" key="4">
    <source>
        <dbReference type="Proteomes" id="UP001549320"/>
    </source>
</evidence>
<organism evidence="3 4">
    <name type="scientific">Ottowia thiooxydans</name>
    <dbReference type="NCBI Taxonomy" id="219182"/>
    <lineage>
        <taxon>Bacteria</taxon>
        <taxon>Pseudomonadati</taxon>
        <taxon>Pseudomonadota</taxon>
        <taxon>Betaproteobacteria</taxon>
        <taxon>Burkholderiales</taxon>
        <taxon>Comamonadaceae</taxon>
        <taxon>Ottowia</taxon>
    </lineage>
</organism>
<evidence type="ECO:0000256" key="1">
    <source>
        <dbReference type="ARBA" id="ARBA00006432"/>
    </source>
</evidence>
<keyword evidence="4" id="KW-1185">Reference proteome</keyword>
<name>A0ABV2Q1P0_9BURK</name>
<sequence length="447" mass="48682">MMQYPLSSHLPEDVIAHRPGELITASQFYQQAVALARELPETSYIINTCQDRYLFMLGFAAAALSGKITLMPSSFAPNTISQLQSRYPGLLCVHDGRDQAQGLPDFLITGRALANIADLGVAEVPQIDAEQVVSIVFTSGSTGEPTAHSKRWGLLCRNGASESERLQAKGTTIVATVPPQHMYGFESSVLLALHGGSSIWNGKPFYPADIIDALHAAPSPRMLVTTPFHLSTLMAANLPLPSCDMVLSATAPLPLPLAERAEQEFKAPLLEIYGCTESGQVASRRPSHNPAWELLPGVKMDARQDGAWVFDGHVEGRVQLSDHIEDQGDGHFILLGRHEDMVNVVGKRTSIPYLNSQLQAIPGVVDGCFLQPDPSTEDAKDLETVQRLVALVVAPTLETREILAQLRSRIDAVFLPRPVLRVDALPRNATGKLVRSELLALYDKHRS</sequence>
<protein>
    <submittedName>
        <fullName evidence="3">Acyl-coenzyme A synthetase/AMP-(Fatty) acid ligase</fullName>
    </submittedName>
</protein>
<reference evidence="3 4" key="1">
    <citation type="submission" date="2024-06" db="EMBL/GenBank/DDBJ databases">
        <title>Sorghum-associated microbial communities from plants grown in Nebraska, USA.</title>
        <authorList>
            <person name="Schachtman D."/>
        </authorList>
    </citation>
    <scope>NUCLEOTIDE SEQUENCE [LARGE SCALE GENOMIC DNA]</scope>
    <source>
        <strain evidence="3 4">2709</strain>
    </source>
</reference>
<accession>A0ABV2Q1P0</accession>
<evidence type="ECO:0000259" key="2">
    <source>
        <dbReference type="Pfam" id="PF00501"/>
    </source>
</evidence>
<comment type="similarity">
    <text evidence="1">Belongs to the ATP-dependent AMP-binding enzyme family.</text>
</comment>
<dbReference type="Gene3D" id="3.30.300.30">
    <property type="match status" value="1"/>
</dbReference>
<keyword evidence="3" id="KW-0436">Ligase</keyword>
<proteinExistence type="inferred from homology"/>
<evidence type="ECO:0000313" key="3">
    <source>
        <dbReference type="EMBL" id="MET4574939.1"/>
    </source>
</evidence>
<dbReference type="Gene3D" id="3.40.50.12780">
    <property type="entry name" value="N-terminal domain of ligase-like"/>
    <property type="match status" value="1"/>
</dbReference>
<dbReference type="InterPro" id="IPR000873">
    <property type="entry name" value="AMP-dep_synth/lig_dom"/>
</dbReference>
<dbReference type="PANTHER" id="PTHR43201:SF8">
    <property type="entry name" value="ACYL-COA SYNTHETASE FAMILY MEMBER 3"/>
    <property type="match status" value="1"/>
</dbReference>